<organism evidence="1 2">
    <name type="scientific">Plasmodium gallinaceum</name>
    <dbReference type="NCBI Taxonomy" id="5849"/>
    <lineage>
        <taxon>Eukaryota</taxon>
        <taxon>Sar</taxon>
        <taxon>Alveolata</taxon>
        <taxon>Apicomplexa</taxon>
        <taxon>Aconoidasida</taxon>
        <taxon>Haemosporida</taxon>
        <taxon>Plasmodiidae</taxon>
        <taxon>Plasmodium</taxon>
        <taxon>Plasmodium (Haemamoeba)</taxon>
    </lineage>
</organism>
<dbReference type="VEuPathDB" id="PlasmoDB:PGAL8A_00240500"/>
<dbReference type="Proteomes" id="UP000220797">
    <property type="component" value="Unassembled WGS sequence"/>
</dbReference>
<dbReference type="EMBL" id="CVMV01000032">
    <property type="protein sequence ID" value="CRG95008.1"/>
    <property type="molecule type" value="Genomic_DNA"/>
</dbReference>
<dbReference type="InterPro" id="IPR002093">
    <property type="entry name" value="BRCA2_repeat"/>
</dbReference>
<dbReference type="PROSITE" id="PS50138">
    <property type="entry name" value="BRCA2_REPEAT"/>
    <property type="match status" value="3"/>
</dbReference>
<accession>A0A1J1GUM3</accession>
<gene>
    <name evidence="1" type="ORF">PGAL8A_00240500</name>
</gene>
<dbReference type="OMA" id="PIEFMFK"/>
<sequence>MNINKFNSNTPVKDDRIGNEYNQYRVYNVESGQNYNISEHIHNNVNNFYKNLVNLYDIHNSENTSNNTKSLIDFKKNANKVKNIDKVSKTQINSSNNIYNINNIEKVDNIYNINRRNNSEHNQKSCISDIVAKNFNNDNLLNDGDVFNFVSNQNINECIQNVHNKCKSKKKLGYFNFSNNIEENKKHNEENYNSINEMKTYNSERGYINSKLNSKIDNLNGSYINTGVSVLKIKNTNNEYMNSSYKNDMYEIKENGARISRNNSENEKLCFGKFSTLNEIQKMDYNSEKDNYNFKKHKNRYDSGNIIENNNFELKESVEKCSNINSNYYYKVHYSKSQESRNIIDELKYKIKNGTYINKGNDDYVYFNSINNNFKDVTNIKITDKKNKNLTESCLNNVNENYRINIFNDTIGCNSLTYDQKFTENKNDNYSYYFIKSENIEEKEDNKCEVEKNVEIENKEKIINCAIIESHEKKNITYKKMEEKENNRIDIKNCENIVKKGEIMLKFDEKELNENINSSNILHCLVRNKKKTIKDNKSYICNYQDKNMIKYNINLINDNKDISKVIEKLSYDHKNTFFNYQDKNISDSYIIYNRHNTNNINTIINNDCKNIKQEDEKKIDCNESKIFKNRMKNKCEYATDGSEEKNQLTGEIYYDSKNIIVKDKENLLTLKNEKNKNSCYVNGCNLLNILKKNNSENLNSSKCEKKNYQKGSLDYYEDSFQNYFSRNKMICKNEEPTIHINDTYKCNYDKKKENEEKKEFKNIIQKLNEYSKKNNTESETLKKSRTFSEMSSNNILKDSFINKKIKTNFQNEKSFNNSNKYILESVKNTVNKMDLILPKIHEIKTENEIIEENNLCTFKENIFNQDKYNTTYLNRSNNNILTGNIAKKNFEVKNDNFLCEKFNLKYKGVSNFIKGQQNELHKFLEIFDKNQIMNKNRENEVDEFLEIYDKIKKDDRDEFLEIYDKNKGVNKNMENKDEFLEIYNETKSINKNKENELDEFLEIYDKNKNINKDQQNELHKFLEIYDKNKNINKDEQNELDEFLEIYDKNKNKENELDEFLEIYDKNKNINKNQENELHKFLEIYDKNKNINKDEQNELDEFLEIYDKNKNINKNMENELDEFLEIYNKTINMNKNKENDILKIYSTNKNNFTNNSLFMYTSRKEDKIDDEISNEMKNVLSNNKSNLSAKNLNGGNSQNNSEFIYSSRGEVRIYEENLEEMKNKFFYDKCNSYTNSANSYKENKIDKYLETYRKIENMDKNKENETDEFLEIYDQINNEKKNKIINNSLFINDLRKEVEINKENLNEMKDKLFDDNDSCSQSIKKNNDMYNSFTYASGKEVKINKEILKEMKNKLFDDNDSCSQSIKKNNEIYSSFTYASGKEVNINKEILKEMKNKLFDDNDSYSQSIKKNNDMYNSFTYASGKEVKINKEILKEMKNKLFDDNDSCSQSIKKNNEMYSSFTYASGKEVNINKENLKEMKCKLFDNGVNSYTKNMKNYNIKNIPKVSYVSKKKEKIDETFIKEQEKVVCCDKNLDIKNDTSYSEKNSLSKSMVEIYDKQNLKEQESYESEGYDEIMKKEVNLFKNENSSILLDNNFSPHNKNNIKLSNGLRTKKDFINPRQRKTIDGLEGEKKSYNNKNKELNLNIDLRNHLKLIKNMYINLSKIKKLNNGGLTNTLMFTNENKNPSKFNWFNNDYLYFFKSRKKSEYYISDINELYELFILITKELKIFCTYDYSWFSKKYKLITMALIRKYKKELRKKYKYIKRETFKNIKQDFYNNISYEEYYKNFIHVYLKENTYLKKIPNIGDTVLKNTQEEIICVNDELGKSENNIYDTEKIKFKDECVSLYNNKRKFSNEPQKYDEIMYDNSINDVCKSSGIYEFDKYKENKLEYKKMKNFNHTMMIIKSIDEIEPPSPIEFIFKLLKRYIEEKKNKKCILQLMQDNIITYKIPVNLRVEKIIKKQDEFVIILSDNFDYIYCMIKDSYLKNLLNSNKIKEGNILKINSFDLYDKVKQEDKNIYFKNSHFMLSSNNLIDIDRKNQLKIGISKYKAKKIRHIHDFGSNCFFIDVIIISKSDFSYGFYDPSRKKFFLLNSNVYEKIVYNLKNEITKILHDENFIESSKYVKLKNDLNMFLEATPFCTIQAVDFASSEKIKETKFFDDKVQHIMNSLCQIKIFKIDNETYENLKKGYRIQLFNVFVQKSNKNNKFSQCFDENLLDDFIYNTFQKRINNDYMKRPLNYNMFQSYFLKEKNIKTNNNEYFNEYDNYIKCFNSSFLTRKYYTPIVFQATHSTYINLNTNYKSKLFEELQSVLNIENNIEIKENSSICEVKEIKSIYPSFIYTNIYKIPVLSNIHFNIFKNSLKLNGNTNNLYFDLIQGNIYNISGLIIHYTDIEIKEVIDHKSNEDNKKILYYKIFLLTSNGNLCCINISMIFPDFLASIYKKDYEYKEREILKKMIHIEYEEIKEKKDSTFKELKVIDNNQLNTNKSDYNNNNQLFNYLYKCEKKNYERYNNKNCVSSKDLDIFIFFKNLEFINYDEKYDIFNFRSYYHPYFDFLKLYSYEFEKIKTNIIELINENYITYEKNKFVIKLQENYKIKIQKNKLSSLHFLYILIYSKCKSMELTGVCLKNNYLSNFLKDIWSIFVK</sequence>
<proteinExistence type="predicted"/>
<dbReference type="RefSeq" id="XP_028527821.1">
    <property type="nucleotide sequence ID" value="XM_028671139.1"/>
</dbReference>
<name>A0A1J1GUM3_PLAGA</name>
<evidence type="ECO:0000313" key="2">
    <source>
        <dbReference type="Proteomes" id="UP000220797"/>
    </source>
</evidence>
<protein>
    <submittedName>
        <fullName evidence="1">Uncharacterized protein</fullName>
    </submittedName>
</protein>
<dbReference type="GeneID" id="39730933"/>
<evidence type="ECO:0000313" key="1">
    <source>
        <dbReference type="EMBL" id="CRG95008.1"/>
    </source>
</evidence>
<comment type="caution">
    <text evidence="1">The sequence shown here is derived from an EMBL/GenBank/DDBJ whole genome shotgun (WGS) entry which is preliminary data.</text>
</comment>
<reference evidence="1" key="1">
    <citation type="submission" date="2015-04" db="EMBL/GenBank/DDBJ databases">
        <authorList>
            <consortium name="Pathogen Informatics"/>
        </authorList>
    </citation>
    <scope>NUCLEOTIDE SEQUENCE [LARGE SCALE GENOMIC DNA]</scope>
    <source>
        <strain evidence="1">8A</strain>
    </source>
</reference>
<keyword evidence="2" id="KW-1185">Reference proteome</keyword>
<dbReference type="OrthoDB" id="381178at2759"/>